<dbReference type="PANTHER" id="PTHR42663">
    <property type="entry name" value="HYDROLASE C777.06C-RELATED-RELATED"/>
    <property type="match status" value="1"/>
</dbReference>
<sequence length="257" mass="28885">MPDNKLIILGCGASAGVPAANNYWGACDPSDPRNFRTRSSAYVEIRGTKILIDTSPDLRLQMLKNQIIDIDAVLYTHAHADHTHGIDELRTLFFHKGKKKIPIYGAEKTVHDLQRTFSYLFHQGVLEIYPAVLEPNIIEGKFTIGDTEIVSFPQRHGKDGLSTGFRIGNMAYSTDFSSLDEQALHCLQGIHLWIIDCLSIDPRPTHLSLQEALGWIEKVQPKKAILTHMNTTLDYKKTLESLPSHIEPAYDGLTVYF</sequence>
<dbReference type="EMBL" id="BBVC01000067">
    <property type="protein sequence ID" value="GAO98550.1"/>
    <property type="molecule type" value="Genomic_DNA"/>
</dbReference>
<dbReference type="STRING" id="1629334.Cva_01213"/>
<name>A0A0K8MDD2_9PROT</name>
<organism evidence="2 3">
    <name type="scientific">Caedimonas varicaedens</name>
    <dbReference type="NCBI Taxonomy" id="1629334"/>
    <lineage>
        <taxon>Bacteria</taxon>
        <taxon>Pseudomonadati</taxon>
        <taxon>Pseudomonadota</taxon>
        <taxon>Alphaproteobacteria</taxon>
        <taxon>Holosporales</taxon>
        <taxon>Caedimonadaceae</taxon>
        <taxon>Caedimonas</taxon>
    </lineage>
</organism>
<dbReference type="SUPFAM" id="SSF56281">
    <property type="entry name" value="Metallo-hydrolase/oxidoreductase"/>
    <property type="match status" value="1"/>
</dbReference>
<keyword evidence="3" id="KW-1185">Reference proteome</keyword>
<dbReference type="Pfam" id="PF12706">
    <property type="entry name" value="Lactamase_B_2"/>
    <property type="match status" value="1"/>
</dbReference>
<dbReference type="InterPro" id="IPR036866">
    <property type="entry name" value="RibonucZ/Hydroxyglut_hydro"/>
</dbReference>
<dbReference type="PANTHER" id="PTHR42663:SF6">
    <property type="entry name" value="HYDROLASE C777.06C-RELATED"/>
    <property type="match status" value="1"/>
</dbReference>
<dbReference type="OrthoDB" id="9781189at2"/>
<dbReference type="SMART" id="SM00849">
    <property type="entry name" value="Lactamase_B"/>
    <property type="match status" value="1"/>
</dbReference>
<dbReference type="Proteomes" id="UP000036771">
    <property type="component" value="Unassembled WGS sequence"/>
</dbReference>
<evidence type="ECO:0000259" key="1">
    <source>
        <dbReference type="SMART" id="SM00849"/>
    </source>
</evidence>
<reference evidence="2 3" key="1">
    <citation type="submission" date="2015-03" db="EMBL/GenBank/DDBJ databases">
        <title>Caedibacter varicaedens, whole genome shotgun sequence.</title>
        <authorList>
            <person name="Suzuki H."/>
            <person name="Dapper A.L."/>
            <person name="Gibson A.K."/>
            <person name="Jackson C."/>
            <person name="Lee H."/>
            <person name="Pejaver V.R."/>
            <person name="Doak T."/>
            <person name="Lynch M."/>
        </authorList>
    </citation>
    <scope>NUCLEOTIDE SEQUENCE [LARGE SCALE GENOMIC DNA]</scope>
</reference>
<accession>A0A0K8MDD2</accession>
<feature type="domain" description="Metallo-beta-lactamase" evidence="1">
    <location>
        <begin position="37"/>
        <end position="228"/>
    </location>
</feature>
<evidence type="ECO:0000313" key="3">
    <source>
        <dbReference type="Proteomes" id="UP000036771"/>
    </source>
</evidence>
<proteinExistence type="predicted"/>
<protein>
    <submittedName>
        <fullName evidence="2">Phosphoribosyl 1,2-cyclic phosphodiesterase</fullName>
    </submittedName>
</protein>
<dbReference type="CDD" id="cd16279">
    <property type="entry name" value="metallo-hydrolase-like_MBL-fold"/>
    <property type="match status" value="1"/>
</dbReference>
<gene>
    <name evidence="2" type="primary">phnP</name>
    <name evidence="2" type="ORF">Cva_01213</name>
</gene>
<evidence type="ECO:0000313" key="2">
    <source>
        <dbReference type="EMBL" id="GAO98550.1"/>
    </source>
</evidence>
<dbReference type="AlphaFoldDB" id="A0A0K8MDD2"/>
<comment type="caution">
    <text evidence="2">The sequence shown here is derived from an EMBL/GenBank/DDBJ whole genome shotgun (WGS) entry which is preliminary data.</text>
</comment>
<dbReference type="Gene3D" id="3.60.15.10">
    <property type="entry name" value="Ribonuclease Z/Hydroxyacylglutathione hydrolase-like"/>
    <property type="match status" value="1"/>
</dbReference>
<dbReference type="InterPro" id="IPR001279">
    <property type="entry name" value="Metallo-B-lactamas"/>
</dbReference>